<dbReference type="InterPro" id="IPR052337">
    <property type="entry name" value="SAT4-like"/>
</dbReference>
<dbReference type="Pfam" id="PF20684">
    <property type="entry name" value="Fung_rhodopsin"/>
    <property type="match status" value="1"/>
</dbReference>
<dbReference type="AlphaFoldDB" id="U1GVE4"/>
<keyword evidence="9" id="KW-1185">Reference proteome</keyword>
<sequence length="326" mass="36351">MKSNQATTTVVVCTVFPIFALLAVCLRVYSQKLKGNNVHADEYIIFSGLVVVYVLCGLMVYGAADGGVGWHIQDLQGRAGRAYIKIIFFGLLLWAASITLVRISLLVFYRRIFTLKPFQIANNVLIGVNIAWFTSLFFGAIFSSSLETIVQARINYPAWLLVNGTLDMVLDIMTLCMPLFVIRTLQIGVKKKFTLAGIFSLGFFCIVASAVRLGYYIQLIKMRQADRHFSTITFNCVLWSVIEPCASIIAACLPTYGPLFEEGHGLTTIFRSIASKVPLTSNKSHISLFSAHEDQLQKMYRNKTQSSSKERLKNNTVGNEFEIPVA</sequence>
<feature type="transmembrane region" description="Helical" evidence="6">
    <location>
        <begin position="83"/>
        <end position="108"/>
    </location>
</feature>
<dbReference type="PANTHER" id="PTHR33048">
    <property type="entry name" value="PTH11-LIKE INTEGRAL MEMBRANE PROTEIN (AFU_ORTHOLOGUE AFUA_5G11245)"/>
    <property type="match status" value="1"/>
</dbReference>
<feature type="transmembrane region" description="Helical" evidence="6">
    <location>
        <begin position="120"/>
        <end position="146"/>
    </location>
</feature>
<dbReference type="HOGENOM" id="CLU_028200_21_0_1"/>
<evidence type="ECO:0000256" key="2">
    <source>
        <dbReference type="ARBA" id="ARBA00022692"/>
    </source>
</evidence>
<evidence type="ECO:0000313" key="8">
    <source>
        <dbReference type="EMBL" id="ERF76448.1"/>
    </source>
</evidence>
<organism evidence="8 9">
    <name type="scientific">Endocarpon pusillum (strain Z07020 / HMAS-L-300199)</name>
    <name type="common">Lichen-forming fungus</name>
    <dbReference type="NCBI Taxonomy" id="1263415"/>
    <lineage>
        <taxon>Eukaryota</taxon>
        <taxon>Fungi</taxon>
        <taxon>Dikarya</taxon>
        <taxon>Ascomycota</taxon>
        <taxon>Pezizomycotina</taxon>
        <taxon>Eurotiomycetes</taxon>
        <taxon>Chaetothyriomycetidae</taxon>
        <taxon>Verrucariales</taxon>
        <taxon>Verrucariaceae</taxon>
        <taxon>Endocarpon</taxon>
    </lineage>
</organism>
<evidence type="ECO:0000256" key="3">
    <source>
        <dbReference type="ARBA" id="ARBA00022989"/>
    </source>
</evidence>
<evidence type="ECO:0000259" key="7">
    <source>
        <dbReference type="Pfam" id="PF20684"/>
    </source>
</evidence>
<dbReference type="OrthoDB" id="10017208at2759"/>
<feature type="transmembrane region" description="Helical" evidence="6">
    <location>
        <begin position="6"/>
        <end position="30"/>
    </location>
</feature>
<dbReference type="eggNOG" id="ENOG502SKDN">
    <property type="taxonomic scope" value="Eukaryota"/>
</dbReference>
<dbReference type="PANTHER" id="PTHR33048:SF157">
    <property type="entry name" value="INTEGRAL MEMBRANE PROTEIN"/>
    <property type="match status" value="1"/>
</dbReference>
<dbReference type="Proteomes" id="UP000019373">
    <property type="component" value="Unassembled WGS sequence"/>
</dbReference>
<feature type="domain" description="Rhodopsin" evidence="7">
    <location>
        <begin position="26"/>
        <end position="261"/>
    </location>
</feature>
<dbReference type="RefSeq" id="XP_007786238.1">
    <property type="nucleotide sequence ID" value="XM_007788048.1"/>
</dbReference>
<dbReference type="EMBL" id="KE720763">
    <property type="protein sequence ID" value="ERF76448.1"/>
    <property type="molecule type" value="Genomic_DNA"/>
</dbReference>
<comment type="similarity">
    <text evidence="5">Belongs to the SAT4 family.</text>
</comment>
<feature type="transmembrane region" description="Helical" evidence="6">
    <location>
        <begin position="158"/>
        <end position="181"/>
    </location>
</feature>
<keyword evidence="3 6" id="KW-1133">Transmembrane helix</keyword>
<proteinExistence type="inferred from homology"/>
<dbReference type="InterPro" id="IPR049326">
    <property type="entry name" value="Rhodopsin_dom_fungi"/>
</dbReference>
<keyword evidence="4 6" id="KW-0472">Membrane</keyword>
<reference evidence="9" key="1">
    <citation type="journal article" date="2014" name="BMC Genomics">
        <title>Genome characteristics reveal the impact of lichenization on lichen-forming fungus Endocarpon pusillum Hedwig (Verrucariales, Ascomycota).</title>
        <authorList>
            <person name="Wang Y.-Y."/>
            <person name="Liu B."/>
            <person name="Zhang X.-Y."/>
            <person name="Zhou Q.-M."/>
            <person name="Zhang T."/>
            <person name="Li H."/>
            <person name="Yu Y.-F."/>
            <person name="Zhang X.-L."/>
            <person name="Hao X.-Y."/>
            <person name="Wang M."/>
            <person name="Wang L."/>
            <person name="Wei J.-C."/>
        </authorList>
    </citation>
    <scope>NUCLEOTIDE SEQUENCE [LARGE SCALE GENOMIC DNA]</scope>
    <source>
        <strain evidence="9">Z07020 / HMAS-L-300199</strain>
    </source>
</reference>
<feature type="transmembrane region" description="Helical" evidence="6">
    <location>
        <begin position="193"/>
        <end position="217"/>
    </location>
</feature>
<gene>
    <name evidence="8" type="ORF">EPUS_07328</name>
</gene>
<dbReference type="OMA" id="TWGTIEP"/>
<evidence type="ECO:0000256" key="4">
    <source>
        <dbReference type="ARBA" id="ARBA00023136"/>
    </source>
</evidence>
<dbReference type="GeneID" id="19242213"/>
<comment type="subcellular location">
    <subcellularLocation>
        <location evidence="1">Membrane</location>
        <topology evidence="1">Multi-pass membrane protein</topology>
    </subcellularLocation>
</comment>
<evidence type="ECO:0000256" key="1">
    <source>
        <dbReference type="ARBA" id="ARBA00004141"/>
    </source>
</evidence>
<evidence type="ECO:0000313" key="9">
    <source>
        <dbReference type="Proteomes" id="UP000019373"/>
    </source>
</evidence>
<dbReference type="GO" id="GO:0016020">
    <property type="term" value="C:membrane"/>
    <property type="evidence" value="ECO:0007669"/>
    <property type="project" value="UniProtKB-SubCell"/>
</dbReference>
<accession>U1GVE4</accession>
<feature type="transmembrane region" description="Helical" evidence="6">
    <location>
        <begin position="42"/>
        <end position="63"/>
    </location>
</feature>
<protein>
    <recommendedName>
        <fullName evidence="7">Rhodopsin domain-containing protein</fullName>
    </recommendedName>
</protein>
<name>U1GVE4_ENDPU</name>
<evidence type="ECO:0000256" key="6">
    <source>
        <dbReference type="SAM" id="Phobius"/>
    </source>
</evidence>
<evidence type="ECO:0000256" key="5">
    <source>
        <dbReference type="ARBA" id="ARBA00038359"/>
    </source>
</evidence>
<keyword evidence="2 6" id="KW-0812">Transmembrane</keyword>